<sequence>VATFMEKRKNEKGIIRLEKYQKCIEILKNPNIKADDAKLKFWTKERFVLIKVDGLHVLNLKSEDRQVIPFED</sequence>
<keyword evidence="2" id="KW-1185">Reference proteome</keyword>
<dbReference type="AlphaFoldDB" id="A0A9N9HP11"/>
<gene>
    <name evidence="1" type="ORF">AGERDE_LOCUS13407</name>
</gene>
<organism evidence="1 2">
    <name type="scientific">Ambispora gerdemannii</name>
    <dbReference type="NCBI Taxonomy" id="144530"/>
    <lineage>
        <taxon>Eukaryota</taxon>
        <taxon>Fungi</taxon>
        <taxon>Fungi incertae sedis</taxon>
        <taxon>Mucoromycota</taxon>
        <taxon>Glomeromycotina</taxon>
        <taxon>Glomeromycetes</taxon>
        <taxon>Archaeosporales</taxon>
        <taxon>Ambisporaceae</taxon>
        <taxon>Ambispora</taxon>
    </lineage>
</organism>
<comment type="caution">
    <text evidence="1">The sequence shown here is derived from an EMBL/GenBank/DDBJ whole genome shotgun (WGS) entry which is preliminary data.</text>
</comment>
<name>A0A9N9HP11_9GLOM</name>
<protein>
    <submittedName>
        <fullName evidence="1">9955_t:CDS:1</fullName>
    </submittedName>
</protein>
<accession>A0A9N9HP11</accession>
<dbReference type="Proteomes" id="UP000789831">
    <property type="component" value="Unassembled WGS sequence"/>
</dbReference>
<feature type="non-terminal residue" evidence="1">
    <location>
        <position position="1"/>
    </location>
</feature>
<dbReference type="EMBL" id="CAJVPL010017483">
    <property type="protein sequence ID" value="CAG8698915.1"/>
    <property type="molecule type" value="Genomic_DNA"/>
</dbReference>
<feature type="non-terminal residue" evidence="1">
    <location>
        <position position="72"/>
    </location>
</feature>
<reference evidence="1" key="1">
    <citation type="submission" date="2021-06" db="EMBL/GenBank/DDBJ databases">
        <authorList>
            <person name="Kallberg Y."/>
            <person name="Tangrot J."/>
            <person name="Rosling A."/>
        </authorList>
    </citation>
    <scope>NUCLEOTIDE SEQUENCE</scope>
    <source>
        <strain evidence="1">MT106</strain>
    </source>
</reference>
<evidence type="ECO:0000313" key="2">
    <source>
        <dbReference type="Proteomes" id="UP000789831"/>
    </source>
</evidence>
<proteinExistence type="predicted"/>
<evidence type="ECO:0000313" key="1">
    <source>
        <dbReference type="EMBL" id="CAG8698915.1"/>
    </source>
</evidence>